<evidence type="ECO:0000256" key="2">
    <source>
        <dbReference type="SAM" id="Phobius"/>
    </source>
</evidence>
<evidence type="ECO:0000313" key="4">
    <source>
        <dbReference type="Proteomes" id="UP001642464"/>
    </source>
</evidence>
<protein>
    <submittedName>
        <fullName evidence="3">Uncharacterized protein</fullName>
    </submittedName>
</protein>
<keyword evidence="2" id="KW-1133">Transmembrane helix</keyword>
<feature type="transmembrane region" description="Helical" evidence="2">
    <location>
        <begin position="781"/>
        <end position="803"/>
    </location>
</feature>
<name>A0ABP0S9F7_9DINO</name>
<sequence>MTFPESEEFAHFMVLRSGGFDGNITVTYQILPGTNASSVDYFLLDDPTIFVDTSFSFVQSKLLILYDNNVWERPKVIRIGLVVDPPSALGTDQFDIPEMDVWITDDGDGGEIQIPQVSGVAEARLSDEGLMNWTNRTCAIWAERTKASSGQSNLWVEKVSCAKYLPVIREEAINRKDYFQIQATEPTVWKDGEHDRRCIVGLLSQEVVQELVFGDLNADGPTYTIWVNPDGKMERDEGICFKATMDENSSASLSTSYFALMLEDSGVDGAGRVRCSRGLNCSLNLDNTSFLPAQYGFVQSAEFEQCIPCEELNDVLANDTGTADGLLRAELGMSLKLFAPGDYSVCQCFAGTRQVASMVLSGPRLRNSGFCVMSAEKCAMDLSFVEVVEPEIGNDHLRILTSCSQPELTSEAFVMGAHAKLTATGFEMEDANSMRRGDNGMYELCWCRETATRRCKRPDEFMASAGIFVYVGPNRQPSRTTLLGHPLVVDGVFGTGLHENDRAMLLLVCGEAHPTSQVNVSFDANRSAFSFPALRKEDGFLALTYHLCWCQGKVQEFGESGQCNGPEDFRADMGLVRVVCPDREVDLSGDGHCKLCPLMIQQAGGKDGMQCVISGDRFFWASFWFVMLTLFFLLLCGSLRCSIRARSLNGMPRKIEDITKMRGKLVITTTGLHNFMTMSDRPIPVTLWGTGHYLLDSRPGKLIHLYVIPSSNITMEVVQESGEPVEFNADSSMGSIQVSFFRTLLHTTFPKIKFPLICQLLLLILGTIAPRFFLEPGLVEMAFMASTSLCLALLFLVLWKLVIRSRTTLNLKLQTYEHIRREDGHRKTKEVMRGPSRGIRVWKILDLYEHFQALIRDRNMYYLDPNIIRPLTASVRLSFSELVGPDQVEWFVSHWWGTPVAVYCDALKRHASEVKAKETSSRPINSMARGQSQLDAKDSKDSSWENTTYWICTFSNNQYKIREELGEVHTESSFYLALHSEGLRGTCMLLDEMAMPLKRSWCLFELLQTIELEEKAQMEAFLRAFSGLLFCTSNGVLNYGSSTVEMSMMIGERLLGLSLRDAEATTEKDKKMIADLVQESRGSFDEIDLVLRVHIRDALKACQKQVNFDFGSLFERLPRDEKAEDRADTNLRAAIAEDEGTTLVL</sequence>
<dbReference type="Proteomes" id="UP001642464">
    <property type="component" value="Unassembled WGS sequence"/>
</dbReference>
<feature type="transmembrane region" description="Helical" evidence="2">
    <location>
        <begin position="752"/>
        <end position="769"/>
    </location>
</feature>
<gene>
    <name evidence="3" type="ORF">SCF082_LOCUS50656</name>
</gene>
<keyword evidence="4" id="KW-1185">Reference proteome</keyword>
<dbReference type="InterPro" id="IPR038081">
    <property type="entry name" value="CalX-like_sf"/>
</dbReference>
<keyword evidence="2" id="KW-0472">Membrane</keyword>
<evidence type="ECO:0000256" key="1">
    <source>
        <dbReference type="SAM" id="MobiDB-lite"/>
    </source>
</evidence>
<organism evidence="3 4">
    <name type="scientific">Durusdinium trenchii</name>
    <dbReference type="NCBI Taxonomy" id="1381693"/>
    <lineage>
        <taxon>Eukaryota</taxon>
        <taxon>Sar</taxon>
        <taxon>Alveolata</taxon>
        <taxon>Dinophyceae</taxon>
        <taxon>Suessiales</taxon>
        <taxon>Symbiodiniaceae</taxon>
        <taxon>Durusdinium</taxon>
    </lineage>
</organism>
<proteinExistence type="predicted"/>
<dbReference type="EMBL" id="CAXAMM010043206">
    <property type="protein sequence ID" value="CAK9108991.1"/>
    <property type="molecule type" value="Genomic_DNA"/>
</dbReference>
<feature type="region of interest" description="Disordered" evidence="1">
    <location>
        <begin position="918"/>
        <end position="940"/>
    </location>
</feature>
<evidence type="ECO:0000313" key="3">
    <source>
        <dbReference type="EMBL" id="CAK9108991.1"/>
    </source>
</evidence>
<comment type="caution">
    <text evidence="3">The sequence shown here is derived from an EMBL/GenBank/DDBJ whole genome shotgun (WGS) entry which is preliminary data.</text>
</comment>
<feature type="transmembrane region" description="Helical" evidence="2">
    <location>
        <begin position="618"/>
        <end position="643"/>
    </location>
</feature>
<reference evidence="3 4" key="1">
    <citation type="submission" date="2024-02" db="EMBL/GenBank/DDBJ databases">
        <authorList>
            <person name="Chen Y."/>
            <person name="Shah S."/>
            <person name="Dougan E. K."/>
            <person name="Thang M."/>
            <person name="Chan C."/>
        </authorList>
    </citation>
    <scope>NUCLEOTIDE SEQUENCE [LARGE SCALE GENOMIC DNA]</scope>
</reference>
<feature type="compositionally biased region" description="Polar residues" evidence="1">
    <location>
        <begin position="921"/>
        <end position="934"/>
    </location>
</feature>
<accession>A0ABP0S9F7</accession>
<dbReference type="SUPFAM" id="SSF141072">
    <property type="entry name" value="CalX-like"/>
    <property type="match status" value="1"/>
</dbReference>
<keyword evidence="2" id="KW-0812">Transmembrane</keyword>